<protein>
    <submittedName>
        <fullName evidence="2">Uncharacterized protein</fullName>
    </submittedName>
</protein>
<accession>A0ABV0TLZ0</accession>
<keyword evidence="1" id="KW-1133">Transmembrane helix</keyword>
<proteinExistence type="predicted"/>
<dbReference type="EMBL" id="JAHRIQ010038187">
    <property type="protein sequence ID" value="MEQ2233929.1"/>
    <property type="molecule type" value="Genomic_DNA"/>
</dbReference>
<evidence type="ECO:0000313" key="3">
    <source>
        <dbReference type="Proteomes" id="UP001482620"/>
    </source>
</evidence>
<comment type="caution">
    <text evidence="2">The sequence shown here is derived from an EMBL/GenBank/DDBJ whole genome shotgun (WGS) entry which is preliminary data.</text>
</comment>
<evidence type="ECO:0000256" key="1">
    <source>
        <dbReference type="SAM" id="Phobius"/>
    </source>
</evidence>
<evidence type="ECO:0000313" key="2">
    <source>
        <dbReference type="EMBL" id="MEQ2233929.1"/>
    </source>
</evidence>
<reference evidence="2 3" key="1">
    <citation type="submission" date="2021-06" db="EMBL/GenBank/DDBJ databases">
        <authorList>
            <person name="Palmer J.M."/>
        </authorList>
    </citation>
    <scope>NUCLEOTIDE SEQUENCE [LARGE SCALE GENOMIC DNA]</scope>
    <source>
        <strain evidence="3">if_2019</strain>
        <tissue evidence="2">Muscle</tissue>
    </source>
</reference>
<gene>
    <name evidence="2" type="ORF">ILYODFUR_026776</name>
</gene>
<organism evidence="2 3">
    <name type="scientific">Ilyodon furcidens</name>
    <name type="common">goldbreast splitfin</name>
    <dbReference type="NCBI Taxonomy" id="33524"/>
    <lineage>
        <taxon>Eukaryota</taxon>
        <taxon>Metazoa</taxon>
        <taxon>Chordata</taxon>
        <taxon>Craniata</taxon>
        <taxon>Vertebrata</taxon>
        <taxon>Euteleostomi</taxon>
        <taxon>Actinopterygii</taxon>
        <taxon>Neopterygii</taxon>
        <taxon>Teleostei</taxon>
        <taxon>Neoteleostei</taxon>
        <taxon>Acanthomorphata</taxon>
        <taxon>Ovalentaria</taxon>
        <taxon>Atherinomorphae</taxon>
        <taxon>Cyprinodontiformes</taxon>
        <taxon>Goodeidae</taxon>
        <taxon>Ilyodon</taxon>
    </lineage>
</organism>
<name>A0ABV0TLZ0_9TELE</name>
<keyword evidence="3" id="KW-1185">Reference proteome</keyword>
<dbReference type="Proteomes" id="UP001482620">
    <property type="component" value="Unassembled WGS sequence"/>
</dbReference>
<sequence length="108" mass="11822">MVATEVAFTLQHTLNLYPTEPGKSQGVKKKPKPVEIRAHALLNCVVIFAICVHGLLNCALGFCNSSARFDKLCAPFRNPCAQITVTSVEGLDVFGHLSVTKIKSYYKL</sequence>
<keyword evidence="1" id="KW-0812">Transmembrane</keyword>
<feature type="transmembrane region" description="Helical" evidence="1">
    <location>
        <begin position="38"/>
        <end position="56"/>
    </location>
</feature>
<keyword evidence="1" id="KW-0472">Membrane</keyword>